<dbReference type="AlphaFoldDB" id="A0A0F8ZJZ7"/>
<accession>A0A0F8ZJZ7</accession>
<evidence type="ECO:0000313" key="1">
    <source>
        <dbReference type="EMBL" id="KKK66734.1"/>
    </source>
</evidence>
<dbReference type="EMBL" id="LAZR01059939">
    <property type="protein sequence ID" value="KKK66734.1"/>
    <property type="molecule type" value="Genomic_DNA"/>
</dbReference>
<reference evidence="1" key="1">
    <citation type="journal article" date="2015" name="Nature">
        <title>Complex archaea that bridge the gap between prokaryotes and eukaryotes.</title>
        <authorList>
            <person name="Spang A."/>
            <person name="Saw J.H."/>
            <person name="Jorgensen S.L."/>
            <person name="Zaremba-Niedzwiedzka K."/>
            <person name="Martijn J."/>
            <person name="Lind A.E."/>
            <person name="van Eijk R."/>
            <person name="Schleper C."/>
            <person name="Guy L."/>
            <person name="Ettema T.J."/>
        </authorList>
    </citation>
    <scope>NUCLEOTIDE SEQUENCE</scope>
</reference>
<comment type="caution">
    <text evidence="1">The sequence shown here is derived from an EMBL/GenBank/DDBJ whole genome shotgun (WGS) entry which is preliminary data.</text>
</comment>
<gene>
    <name evidence="1" type="ORF">LCGC14_2961100</name>
</gene>
<proteinExistence type="predicted"/>
<name>A0A0F8ZJZ7_9ZZZZ</name>
<sequence>MSEKKKRHEHLSDSDIVDLRGSALQMALYSYSPAQKADTNGADMVMRAEVLFEFLSRERELD</sequence>
<organism evidence="1">
    <name type="scientific">marine sediment metagenome</name>
    <dbReference type="NCBI Taxonomy" id="412755"/>
    <lineage>
        <taxon>unclassified sequences</taxon>
        <taxon>metagenomes</taxon>
        <taxon>ecological metagenomes</taxon>
    </lineage>
</organism>
<protein>
    <submittedName>
        <fullName evidence="1">Uncharacterized protein</fullName>
    </submittedName>
</protein>